<evidence type="ECO:0000313" key="2">
    <source>
        <dbReference type="Proteomes" id="UP000002718"/>
    </source>
</evidence>
<dbReference type="Proteomes" id="UP000002718">
    <property type="component" value="Chromosome"/>
</dbReference>
<keyword evidence="2" id="KW-1185">Reference proteome</keyword>
<evidence type="ECO:0000313" key="1">
    <source>
        <dbReference type="EMBL" id="ABB75301.1"/>
    </source>
</evidence>
<dbReference type="EMBL" id="CP000103">
    <property type="protein sequence ID" value="ABB75301.1"/>
    <property type="molecule type" value="Genomic_DNA"/>
</dbReference>
<gene>
    <name evidence="1" type="ordered locus">Nmul_A2006</name>
</gene>
<accession>Q2Y7H0</accession>
<name>Q2Y7H0_NITMU</name>
<sequence length="94" mass="10007">MKPAPRASDSTKAAGSSQILAPPVYAAHKPLASIRKWSSPRGDCLRPAVKPEISRPVCAQAALVAPQKTVVPPNCIAVFCLIFSSLNFYTHIPP</sequence>
<dbReference type="AlphaFoldDB" id="Q2Y7H0"/>
<organism evidence="1 2">
    <name type="scientific">Nitrosospira multiformis (strain ATCC 25196 / NCIMB 11849 / C 71)</name>
    <dbReference type="NCBI Taxonomy" id="323848"/>
    <lineage>
        <taxon>Bacteria</taxon>
        <taxon>Pseudomonadati</taxon>
        <taxon>Pseudomonadota</taxon>
        <taxon>Betaproteobacteria</taxon>
        <taxon>Nitrosomonadales</taxon>
        <taxon>Nitrosomonadaceae</taxon>
        <taxon>Nitrosospira</taxon>
    </lineage>
</organism>
<protein>
    <submittedName>
        <fullName evidence="1">Uncharacterized protein</fullName>
    </submittedName>
</protein>
<dbReference type="STRING" id="323848.Nmul_A2006"/>
<proteinExistence type="predicted"/>
<dbReference type="HOGENOM" id="CLU_2383200_0_0_4"/>
<reference evidence="2" key="1">
    <citation type="submission" date="2005-08" db="EMBL/GenBank/DDBJ databases">
        <title>Complete sequence of chromosome 1 of Nitrosospira multiformis ATCC 25196.</title>
        <authorList>
            <person name="Copeland A."/>
            <person name="Lucas S."/>
            <person name="Lapidus A."/>
            <person name="Barry K."/>
            <person name="Detter J.C."/>
            <person name="Glavina T."/>
            <person name="Hammon N."/>
            <person name="Israni S."/>
            <person name="Pitluck S."/>
            <person name="Chain P."/>
            <person name="Malfatti S."/>
            <person name="Shin M."/>
            <person name="Vergez L."/>
            <person name="Schmutz J."/>
            <person name="Larimer F."/>
            <person name="Land M."/>
            <person name="Hauser L."/>
            <person name="Kyrpides N."/>
            <person name="Lykidis A."/>
            <person name="Richardson P."/>
        </authorList>
    </citation>
    <scope>NUCLEOTIDE SEQUENCE [LARGE SCALE GENOMIC DNA]</scope>
    <source>
        <strain evidence="2">ATCC 25196 / NCIMB 11849 / C 71</strain>
    </source>
</reference>
<dbReference type="KEGG" id="nmu:Nmul_A2006"/>
<reference evidence="1 2" key="2">
    <citation type="journal article" date="2008" name="Appl. Environ. Microbiol.">
        <title>Complete genome sequence of Nitrosospira multiformis, an ammonia-oxidizing bacterium from the soil environment.</title>
        <authorList>
            <person name="Norton J.M."/>
            <person name="Klotz M.G."/>
            <person name="Stein L.Y."/>
            <person name="Arp D.J."/>
            <person name="Bottomley P.J."/>
            <person name="Chain P.S."/>
            <person name="Hauser L.J."/>
            <person name="Land M.L."/>
            <person name="Larimer F.W."/>
            <person name="Shin M.W."/>
            <person name="Starkenburg S.R."/>
        </authorList>
    </citation>
    <scope>NUCLEOTIDE SEQUENCE [LARGE SCALE GENOMIC DNA]</scope>
    <source>
        <strain evidence="2">ATCC 25196 / NCIMB 11849 / C 71</strain>
    </source>
</reference>